<dbReference type="EMBL" id="CP131061">
    <property type="protein sequence ID" value="WNY27696.1"/>
    <property type="molecule type" value="Genomic_DNA"/>
</dbReference>
<keyword evidence="2" id="KW-1185">Reference proteome</keyword>
<evidence type="ECO:0000313" key="1">
    <source>
        <dbReference type="EMBL" id="WNY27696.1"/>
    </source>
</evidence>
<gene>
    <name evidence="1" type="ORF">MsAm2_15010</name>
</gene>
<proteinExistence type="predicted"/>
<accession>A0AA96ZXH2</accession>
<organism evidence="1 2">
    <name type="scientific">Methanolapillus ohkumae</name>
    <dbReference type="NCBI Taxonomy" id="3028298"/>
    <lineage>
        <taxon>Archaea</taxon>
        <taxon>Methanobacteriati</taxon>
        <taxon>Methanobacteriota</taxon>
        <taxon>Stenosarchaea group</taxon>
        <taxon>Methanomicrobia</taxon>
        <taxon>Methanosarcinales</taxon>
        <taxon>Methanosarcinaceae</taxon>
        <taxon>Methanolapillus</taxon>
    </lineage>
</organism>
<name>A0AA96ZXH2_9EURY</name>
<evidence type="ECO:0000313" key="2">
    <source>
        <dbReference type="Proteomes" id="UP001304970"/>
    </source>
</evidence>
<dbReference type="AlphaFoldDB" id="A0AA96ZXH2"/>
<dbReference type="Proteomes" id="UP001304970">
    <property type="component" value="Chromosome"/>
</dbReference>
<reference evidence="1 2" key="1">
    <citation type="submission" date="2023-07" db="EMBL/GenBank/DDBJ databases">
        <title>Closed genome sequence of Methanosarcinaceae archaeon Am2.</title>
        <authorList>
            <person name="Poehlein A."/>
            <person name="Protasov E."/>
            <person name="Platt K."/>
            <person name="Reeh H."/>
            <person name="Daniel R."/>
            <person name="Brune A."/>
        </authorList>
    </citation>
    <scope>NUCLEOTIDE SEQUENCE [LARGE SCALE GENOMIC DNA]</scope>
    <source>
        <strain evidence="1 2">Am2</strain>
    </source>
</reference>
<protein>
    <submittedName>
        <fullName evidence="1">Uncharacterized protein</fullName>
    </submittedName>
</protein>
<sequence length="49" mass="5684">MKVGVKDIKYVALKTLNKCGVELNINRFNLKLNFRFGFLTLYNYASLLV</sequence>